<evidence type="ECO:0000256" key="10">
    <source>
        <dbReference type="SAM" id="MobiDB-lite"/>
    </source>
</evidence>
<dbReference type="SUPFAM" id="SSF46785">
    <property type="entry name" value="Winged helix' DNA-binding domain"/>
    <property type="match status" value="1"/>
</dbReference>
<evidence type="ECO:0000256" key="6">
    <source>
        <dbReference type="ARBA" id="ARBA00023163"/>
    </source>
</evidence>
<dbReference type="InterPro" id="IPR011039">
    <property type="entry name" value="TFIIF_interaction"/>
</dbReference>
<evidence type="ECO:0000256" key="1">
    <source>
        <dbReference type="ARBA" id="ARBA00004123"/>
    </source>
</evidence>
<protein>
    <recommendedName>
        <fullName evidence="3">Transcription initiation factor IIF subunit beta</fullName>
    </recommendedName>
    <alternativeName>
        <fullName evidence="9">TFIIF medium subunit</fullName>
    </alternativeName>
    <alternativeName>
        <fullName evidence="8">TFIIF-beta</fullName>
    </alternativeName>
</protein>
<dbReference type="PANTHER" id="PTHR10445:SF0">
    <property type="entry name" value="GENERAL TRANSCRIPTION FACTOR IIF SUBUNIT 2"/>
    <property type="match status" value="1"/>
</dbReference>
<dbReference type="InterPro" id="IPR036390">
    <property type="entry name" value="WH_DNA-bd_sf"/>
</dbReference>
<dbReference type="GO" id="GO:0006367">
    <property type="term" value="P:transcription initiation at RNA polymerase II promoter"/>
    <property type="evidence" value="ECO:0007669"/>
    <property type="project" value="InterPro"/>
</dbReference>
<evidence type="ECO:0000313" key="13">
    <source>
        <dbReference type="EMBL" id="GJJ08176.1"/>
    </source>
</evidence>
<dbReference type="Pfam" id="PF02270">
    <property type="entry name" value="TFIIF_beta"/>
    <property type="match status" value="1"/>
</dbReference>
<name>A0AAV5A0J2_9AGAM</name>
<dbReference type="GO" id="GO:0005674">
    <property type="term" value="C:transcription factor TFIIF complex"/>
    <property type="evidence" value="ECO:0007669"/>
    <property type="project" value="InterPro"/>
</dbReference>
<accession>A0AAV5A0J2</accession>
<dbReference type="Proteomes" id="UP001050691">
    <property type="component" value="Unassembled WGS sequence"/>
</dbReference>
<dbReference type="InterPro" id="IPR036388">
    <property type="entry name" value="WH-like_DNA-bd_sf"/>
</dbReference>
<reference evidence="13" key="1">
    <citation type="submission" date="2021-10" db="EMBL/GenBank/DDBJ databases">
        <title>De novo Genome Assembly of Clathrus columnatus (Basidiomycota, Fungi) Using Illumina and Nanopore Sequence Data.</title>
        <authorList>
            <person name="Ogiso-Tanaka E."/>
            <person name="Itagaki H."/>
            <person name="Hosoya T."/>
            <person name="Hosaka K."/>
        </authorList>
    </citation>
    <scope>NUCLEOTIDE SEQUENCE</scope>
    <source>
        <strain evidence="13">MO-923</strain>
    </source>
</reference>
<evidence type="ECO:0000256" key="9">
    <source>
        <dbReference type="ARBA" id="ARBA00081863"/>
    </source>
</evidence>
<evidence type="ECO:0000259" key="11">
    <source>
        <dbReference type="Pfam" id="PF02270"/>
    </source>
</evidence>
<dbReference type="Gene3D" id="1.10.10.10">
    <property type="entry name" value="Winged helix-like DNA-binding domain superfamily/Winged helix DNA-binding domain"/>
    <property type="match status" value="1"/>
</dbReference>
<dbReference type="InterPro" id="IPR040504">
    <property type="entry name" value="TFIIF_beta_N"/>
</dbReference>
<evidence type="ECO:0000256" key="7">
    <source>
        <dbReference type="ARBA" id="ARBA00023242"/>
    </source>
</evidence>
<dbReference type="SUPFAM" id="SSF50916">
    <property type="entry name" value="Rap30/74 interaction domains"/>
    <property type="match status" value="1"/>
</dbReference>
<comment type="caution">
    <text evidence="13">The sequence shown here is derived from an EMBL/GenBank/DDBJ whole genome shotgun (WGS) entry which is preliminary data.</text>
</comment>
<evidence type="ECO:0000256" key="5">
    <source>
        <dbReference type="ARBA" id="ARBA00023125"/>
    </source>
</evidence>
<feature type="region of interest" description="Disordered" evidence="10">
    <location>
        <begin position="283"/>
        <end position="318"/>
    </location>
</feature>
<evidence type="ECO:0000313" key="14">
    <source>
        <dbReference type="Proteomes" id="UP001050691"/>
    </source>
</evidence>
<evidence type="ECO:0000256" key="8">
    <source>
        <dbReference type="ARBA" id="ARBA00081473"/>
    </source>
</evidence>
<dbReference type="Pfam" id="PF17683">
    <property type="entry name" value="TFIIF_beta_N"/>
    <property type="match status" value="1"/>
</dbReference>
<gene>
    <name evidence="13" type="ORF">Clacol_002384</name>
</gene>
<dbReference type="AlphaFoldDB" id="A0AAV5A0J2"/>
<feature type="compositionally biased region" description="Acidic residues" evidence="10">
    <location>
        <begin position="304"/>
        <end position="318"/>
    </location>
</feature>
<keyword evidence="6" id="KW-0804">Transcription</keyword>
<comment type="similarity">
    <text evidence="2">Belongs to the TFIIF beta subunit family.</text>
</comment>
<dbReference type="FunFam" id="1.10.10.10:FF:000035">
    <property type="entry name" value="General transcription factor IIF subunit 2"/>
    <property type="match status" value="1"/>
</dbReference>
<proteinExistence type="inferred from homology"/>
<dbReference type="InterPro" id="IPR003196">
    <property type="entry name" value="TFIIF_beta"/>
</dbReference>
<dbReference type="CDD" id="cd07980">
    <property type="entry name" value="TFIIF_beta"/>
    <property type="match status" value="1"/>
</dbReference>
<dbReference type="PANTHER" id="PTHR10445">
    <property type="entry name" value="GENERAL TRANSCRIPTION FACTOR IIF SUBUNIT 2"/>
    <property type="match status" value="1"/>
</dbReference>
<feature type="domain" description="TFIIF beta subunit N-terminal" evidence="12">
    <location>
        <begin position="45"/>
        <end position="128"/>
    </location>
</feature>
<feature type="region of interest" description="Disordered" evidence="10">
    <location>
        <begin position="1"/>
        <end position="37"/>
    </location>
</feature>
<keyword evidence="7" id="KW-0539">Nucleus</keyword>
<keyword evidence="4" id="KW-0805">Transcription regulation</keyword>
<keyword evidence="14" id="KW-1185">Reference proteome</keyword>
<evidence type="ECO:0000256" key="3">
    <source>
        <dbReference type="ARBA" id="ARBA00021453"/>
    </source>
</evidence>
<comment type="subcellular location">
    <subcellularLocation>
        <location evidence="1">Nucleus</location>
    </subcellularLocation>
</comment>
<sequence>MDSLDTETAADEKKPLNSLDDAHDDDTQPDPDETLQLPFESTSGRIWLIKLPKFLMERWVAVDTGDQLLGTLRVWNERDRRTGKQFMSIFVPSEKDPSVLEEFKLDMVQETVRNQYVIASMDKDSKDPTNRAKLTIMSGRVKHEVNVRPTYNADYSGRMRARVAAASEPVRQIKMIEESMGGARGNINMLSSGINQRTSSFDSLVRTSKGRPGQNTERFIRMPKNQLLDQLFQLFNEKQYWSVKELRLRTEQPETYLKEVLPQIAMQHKSGSQNGLWELMKNYKEPDKEKQDIEGDDSTMMNVDIDEDFDDDEMEEIQ</sequence>
<feature type="compositionally biased region" description="Basic and acidic residues" evidence="10">
    <location>
        <begin position="283"/>
        <end position="293"/>
    </location>
</feature>
<feature type="compositionally biased region" description="Acidic residues" evidence="10">
    <location>
        <begin position="22"/>
        <end position="33"/>
    </location>
</feature>
<dbReference type="InterPro" id="IPR040450">
    <property type="entry name" value="TFIIF_beta_HTH"/>
</dbReference>
<organism evidence="13 14">
    <name type="scientific">Clathrus columnatus</name>
    <dbReference type="NCBI Taxonomy" id="1419009"/>
    <lineage>
        <taxon>Eukaryota</taxon>
        <taxon>Fungi</taxon>
        <taxon>Dikarya</taxon>
        <taxon>Basidiomycota</taxon>
        <taxon>Agaricomycotina</taxon>
        <taxon>Agaricomycetes</taxon>
        <taxon>Phallomycetidae</taxon>
        <taxon>Phallales</taxon>
        <taxon>Clathraceae</taxon>
        <taxon>Clathrus</taxon>
    </lineage>
</organism>
<evidence type="ECO:0000256" key="2">
    <source>
        <dbReference type="ARBA" id="ARBA00009543"/>
    </source>
</evidence>
<keyword evidence="5" id="KW-0238">DNA-binding</keyword>
<evidence type="ECO:0000256" key="4">
    <source>
        <dbReference type="ARBA" id="ARBA00023015"/>
    </source>
</evidence>
<dbReference type="GO" id="GO:0003677">
    <property type="term" value="F:DNA binding"/>
    <property type="evidence" value="ECO:0007669"/>
    <property type="project" value="UniProtKB-KW"/>
</dbReference>
<feature type="domain" description="TFIIF beta subunit HTH" evidence="11">
    <location>
        <begin position="220"/>
        <end position="284"/>
    </location>
</feature>
<dbReference type="EMBL" id="BPWL01000003">
    <property type="protein sequence ID" value="GJJ08176.1"/>
    <property type="molecule type" value="Genomic_DNA"/>
</dbReference>
<evidence type="ECO:0000259" key="12">
    <source>
        <dbReference type="Pfam" id="PF17683"/>
    </source>
</evidence>